<evidence type="ECO:0000313" key="7">
    <source>
        <dbReference type="Proteomes" id="UP001530400"/>
    </source>
</evidence>
<reference evidence="6 7" key="1">
    <citation type="submission" date="2024-10" db="EMBL/GenBank/DDBJ databases">
        <title>Updated reference genomes for cyclostephanoid diatoms.</title>
        <authorList>
            <person name="Roberts W.R."/>
            <person name="Alverson A.J."/>
        </authorList>
    </citation>
    <scope>NUCLEOTIDE SEQUENCE [LARGE SCALE GENOMIC DNA]</scope>
    <source>
        <strain evidence="6 7">AJA010-31</strain>
    </source>
</reference>
<keyword evidence="4" id="KW-0812">Transmembrane</keyword>
<dbReference type="PRINTS" id="PR00689">
    <property type="entry name" value="ACOABINDINGP"/>
</dbReference>
<name>A0ABD3NBA4_9STRA</name>
<protein>
    <recommendedName>
        <fullName evidence="5">ACB domain-containing protein</fullName>
    </recommendedName>
</protein>
<evidence type="ECO:0000256" key="4">
    <source>
        <dbReference type="SAM" id="Phobius"/>
    </source>
</evidence>
<feature type="repeat" description="ANK" evidence="3">
    <location>
        <begin position="281"/>
        <end position="313"/>
    </location>
</feature>
<dbReference type="SUPFAM" id="SSF47027">
    <property type="entry name" value="Acyl-CoA binding protein"/>
    <property type="match status" value="1"/>
</dbReference>
<organism evidence="6 7">
    <name type="scientific">Cyclotella atomus</name>
    <dbReference type="NCBI Taxonomy" id="382360"/>
    <lineage>
        <taxon>Eukaryota</taxon>
        <taxon>Sar</taxon>
        <taxon>Stramenopiles</taxon>
        <taxon>Ochrophyta</taxon>
        <taxon>Bacillariophyta</taxon>
        <taxon>Coscinodiscophyceae</taxon>
        <taxon>Thalassiosirophycidae</taxon>
        <taxon>Stephanodiscales</taxon>
        <taxon>Stephanodiscaceae</taxon>
        <taxon>Cyclotella</taxon>
    </lineage>
</organism>
<dbReference type="PRINTS" id="PR01415">
    <property type="entry name" value="ANKYRIN"/>
</dbReference>
<gene>
    <name evidence="6" type="ORF">ACHAWO_011007</name>
</gene>
<evidence type="ECO:0000256" key="3">
    <source>
        <dbReference type="PROSITE-ProRule" id="PRU00023"/>
    </source>
</evidence>
<feature type="transmembrane region" description="Helical" evidence="4">
    <location>
        <begin position="55"/>
        <end position="77"/>
    </location>
</feature>
<feature type="repeat" description="ANK" evidence="3">
    <location>
        <begin position="314"/>
        <end position="346"/>
    </location>
</feature>
<keyword evidence="4" id="KW-1133">Transmembrane helix</keyword>
<evidence type="ECO:0000313" key="6">
    <source>
        <dbReference type="EMBL" id="KAL3773358.1"/>
    </source>
</evidence>
<evidence type="ECO:0000259" key="5">
    <source>
        <dbReference type="PROSITE" id="PS51228"/>
    </source>
</evidence>
<dbReference type="PANTHER" id="PTHR24171">
    <property type="entry name" value="ANKYRIN REPEAT DOMAIN-CONTAINING PROTEIN 39-RELATED"/>
    <property type="match status" value="1"/>
</dbReference>
<dbReference type="InterPro" id="IPR002110">
    <property type="entry name" value="Ankyrin_rpt"/>
</dbReference>
<dbReference type="Gene3D" id="1.25.40.20">
    <property type="entry name" value="Ankyrin repeat-containing domain"/>
    <property type="match status" value="1"/>
</dbReference>
<dbReference type="InterPro" id="IPR036770">
    <property type="entry name" value="Ankyrin_rpt-contain_sf"/>
</dbReference>
<dbReference type="Gene3D" id="1.20.80.10">
    <property type="match status" value="1"/>
</dbReference>
<keyword evidence="4" id="KW-0472">Membrane</keyword>
<dbReference type="SMART" id="SM00248">
    <property type="entry name" value="ANK"/>
    <property type="match status" value="3"/>
</dbReference>
<dbReference type="Pfam" id="PF00887">
    <property type="entry name" value="ACBP"/>
    <property type="match status" value="1"/>
</dbReference>
<dbReference type="SUPFAM" id="SSF48403">
    <property type="entry name" value="Ankyrin repeat"/>
    <property type="match status" value="1"/>
</dbReference>
<sequence>MRREADPDFYCPQAALISEETVRRTEARLAKYRQKIQEHHQYLENQEIMLRNKQLVGQGVVIAASALVVVGLLRIALGRGGRCRRDDAKPSFPDDHYFDRDFDEERLEKDFEAAANTSRSFPDGYLDARDQLMLYGLYKQATVGDRTGDAPSKLNIVATEKYKAHGKFAGVPQPFAKMKYIEIVSHFADGGESSFIDAQNSHDDIVYEEDEAVDEDGCPLQGDEEFSGFGARQSTLNNESAEIKGNETNDSRLRRAAIHSDEKLLKQAIDNGADVNGADESGQTALHFAADRGSIECIQLLIKHGASVNAADCDGISILFTAVMTGNLDVVKLLLENGANPDMEDKDGETPRAWVVDETDDMVKLFDAYPKIS</sequence>
<dbReference type="PROSITE" id="PS50297">
    <property type="entry name" value="ANK_REP_REGION"/>
    <property type="match status" value="2"/>
</dbReference>
<feature type="domain" description="ACB" evidence="5">
    <location>
        <begin position="107"/>
        <end position="193"/>
    </location>
</feature>
<dbReference type="Pfam" id="PF12796">
    <property type="entry name" value="Ank_2"/>
    <property type="match status" value="1"/>
</dbReference>
<evidence type="ECO:0000256" key="1">
    <source>
        <dbReference type="ARBA" id="ARBA00022737"/>
    </source>
</evidence>
<dbReference type="Proteomes" id="UP001530400">
    <property type="component" value="Unassembled WGS sequence"/>
</dbReference>
<keyword evidence="1" id="KW-0677">Repeat</keyword>
<dbReference type="PROSITE" id="PS50088">
    <property type="entry name" value="ANK_REPEAT"/>
    <property type="match status" value="2"/>
</dbReference>
<dbReference type="InterPro" id="IPR014352">
    <property type="entry name" value="FERM/acyl-CoA-bd_prot_sf"/>
</dbReference>
<dbReference type="InterPro" id="IPR035984">
    <property type="entry name" value="Acyl-CoA-binding_sf"/>
</dbReference>
<keyword evidence="2 3" id="KW-0040">ANK repeat</keyword>
<dbReference type="EMBL" id="JALLPJ020001237">
    <property type="protein sequence ID" value="KAL3773358.1"/>
    <property type="molecule type" value="Genomic_DNA"/>
</dbReference>
<comment type="caution">
    <text evidence="6">The sequence shown here is derived from an EMBL/GenBank/DDBJ whole genome shotgun (WGS) entry which is preliminary data.</text>
</comment>
<dbReference type="PROSITE" id="PS51228">
    <property type="entry name" value="ACB_2"/>
    <property type="match status" value="1"/>
</dbReference>
<accession>A0ABD3NBA4</accession>
<evidence type="ECO:0000256" key="2">
    <source>
        <dbReference type="ARBA" id="ARBA00023043"/>
    </source>
</evidence>
<keyword evidence="7" id="KW-1185">Reference proteome</keyword>
<dbReference type="AlphaFoldDB" id="A0ABD3NBA4"/>
<dbReference type="InterPro" id="IPR000582">
    <property type="entry name" value="Acyl-CoA-binding_protein"/>
</dbReference>
<proteinExistence type="predicted"/>